<gene>
    <name evidence="4" type="ORF">SARC_12599</name>
</gene>
<dbReference type="eggNOG" id="ENOG502QQNB">
    <property type="taxonomic scope" value="Eukaryota"/>
</dbReference>
<dbReference type="STRING" id="667725.A0A0L0FEE9"/>
<evidence type="ECO:0000259" key="3">
    <source>
        <dbReference type="Pfam" id="PF00487"/>
    </source>
</evidence>
<reference evidence="4 5" key="1">
    <citation type="submission" date="2011-02" db="EMBL/GenBank/DDBJ databases">
        <title>The Genome Sequence of Sphaeroforma arctica JP610.</title>
        <authorList>
            <consortium name="The Broad Institute Genome Sequencing Platform"/>
            <person name="Russ C."/>
            <person name="Cuomo C."/>
            <person name="Young S.K."/>
            <person name="Zeng Q."/>
            <person name="Gargeya S."/>
            <person name="Alvarado L."/>
            <person name="Berlin A."/>
            <person name="Chapman S.B."/>
            <person name="Chen Z."/>
            <person name="Freedman E."/>
            <person name="Gellesch M."/>
            <person name="Goldberg J."/>
            <person name="Griggs A."/>
            <person name="Gujja S."/>
            <person name="Heilman E."/>
            <person name="Heiman D."/>
            <person name="Howarth C."/>
            <person name="Mehta T."/>
            <person name="Neiman D."/>
            <person name="Pearson M."/>
            <person name="Roberts A."/>
            <person name="Saif S."/>
            <person name="Shea T."/>
            <person name="Shenoy N."/>
            <person name="Sisk P."/>
            <person name="Stolte C."/>
            <person name="Sykes S."/>
            <person name="White J."/>
            <person name="Yandava C."/>
            <person name="Burger G."/>
            <person name="Gray M.W."/>
            <person name="Holland P.W.H."/>
            <person name="King N."/>
            <person name="Lang F.B.F."/>
            <person name="Roger A.J."/>
            <person name="Ruiz-Trillo I."/>
            <person name="Haas B."/>
            <person name="Nusbaum C."/>
            <person name="Birren B."/>
        </authorList>
    </citation>
    <scope>NUCLEOTIDE SEQUENCE [LARGE SCALE GENOMIC DNA]</scope>
    <source>
        <strain evidence="4 5">JP610</strain>
    </source>
</reference>
<protein>
    <recommendedName>
        <fullName evidence="3">Fatty acid desaturase domain-containing protein</fullName>
    </recommendedName>
</protein>
<dbReference type="CDD" id="cd03507">
    <property type="entry name" value="Delta12-FADS-like"/>
    <property type="match status" value="1"/>
</dbReference>
<keyword evidence="2" id="KW-0812">Transmembrane</keyword>
<dbReference type="InterPro" id="IPR005804">
    <property type="entry name" value="FA_desaturase_dom"/>
</dbReference>
<feature type="compositionally biased region" description="Polar residues" evidence="1">
    <location>
        <begin position="14"/>
        <end position="39"/>
    </location>
</feature>
<feature type="region of interest" description="Disordered" evidence="1">
    <location>
        <begin position="14"/>
        <end position="40"/>
    </location>
</feature>
<dbReference type="OrthoDB" id="1461976at2759"/>
<dbReference type="PANTHER" id="PTHR32100">
    <property type="entry name" value="OMEGA-6 FATTY ACID DESATURASE, CHLOROPLASTIC"/>
    <property type="match status" value="1"/>
</dbReference>
<evidence type="ECO:0000256" key="1">
    <source>
        <dbReference type="SAM" id="MobiDB-lite"/>
    </source>
</evidence>
<sequence>MGLTFESCTADQNNGVVSSTDPVVEQESSAPTVLKSRTNNPKEADDVVNMAKVRAAIPPHCWEISTVKGLTYLVQDIVLIGLLYALRVYLLSDFMSGAYGSLVSVFTRLVWWNLMGFQLWCLFMIGHDAGHGTFSTSPAINMIVGHVAHVPLLVPYHGWRQSHRIHHMYHNDLDRDKTWTPVKESTAKGWKDDNTWYGSIRFTALSLLMFPYYLLVAEAGDLVYGSHFNPFNEVLFKTTHDRICATVGTASIAAFLMSVFSFSVAHTPTVLAGFFAFVDWYFIPYIIFSMWLSLVTNLHHTHPESLFYRNAQWSFVKGAATTVDRDFGPIINYFMHHIETHVLHHLFFTKIAHYNLVEATEYAKPALGHHYKKDVRNPILAFMSDMDYCKTVKDEGDVLHFNEYESYKAKYMPKEE</sequence>
<dbReference type="Proteomes" id="UP000054560">
    <property type="component" value="Unassembled WGS sequence"/>
</dbReference>
<feature type="transmembrane region" description="Helical" evidence="2">
    <location>
        <begin position="270"/>
        <end position="292"/>
    </location>
</feature>
<feature type="transmembrane region" description="Helical" evidence="2">
    <location>
        <begin position="139"/>
        <end position="159"/>
    </location>
</feature>
<evidence type="ECO:0000313" key="5">
    <source>
        <dbReference type="Proteomes" id="UP000054560"/>
    </source>
</evidence>
<dbReference type="GO" id="GO:0016491">
    <property type="term" value="F:oxidoreductase activity"/>
    <property type="evidence" value="ECO:0007669"/>
    <property type="project" value="InterPro"/>
</dbReference>
<dbReference type="EMBL" id="KQ244025">
    <property type="protein sequence ID" value="KNC74861.1"/>
    <property type="molecule type" value="Genomic_DNA"/>
</dbReference>
<evidence type="ECO:0000256" key="2">
    <source>
        <dbReference type="SAM" id="Phobius"/>
    </source>
</evidence>
<feature type="transmembrane region" description="Helical" evidence="2">
    <location>
        <begin position="102"/>
        <end position="127"/>
    </location>
</feature>
<dbReference type="Pfam" id="PF00487">
    <property type="entry name" value="FA_desaturase"/>
    <property type="match status" value="1"/>
</dbReference>
<dbReference type="GeneID" id="25913103"/>
<dbReference type="RefSeq" id="XP_014148763.1">
    <property type="nucleotide sequence ID" value="XM_014293288.1"/>
</dbReference>
<keyword evidence="2" id="KW-1133">Transmembrane helix</keyword>
<dbReference type="GO" id="GO:0006629">
    <property type="term" value="P:lipid metabolic process"/>
    <property type="evidence" value="ECO:0007669"/>
    <property type="project" value="InterPro"/>
</dbReference>
<keyword evidence="5" id="KW-1185">Reference proteome</keyword>
<evidence type="ECO:0000313" key="4">
    <source>
        <dbReference type="EMBL" id="KNC74861.1"/>
    </source>
</evidence>
<keyword evidence="2" id="KW-0472">Membrane</keyword>
<dbReference type="AlphaFoldDB" id="A0A0L0FEE9"/>
<feature type="transmembrane region" description="Helical" evidence="2">
    <location>
        <begin position="243"/>
        <end position="264"/>
    </location>
</feature>
<proteinExistence type="predicted"/>
<feature type="transmembrane region" description="Helical" evidence="2">
    <location>
        <begin position="72"/>
        <end position="90"/>
    </location>
</feature>
<organism evidence="4 5">
    <name type="scientific">Sphaeroforma arctica JP610</name>
    <dbReference type="NCBI Taxonomy" id="667725"/>
    <lineage>
        <taxon>Eukaryota</taxon>
        <taxon>Ichthyosporea</taxon>
        <taxon>Ichthyophonida</taxon>
        <taxon>Sphaeroforma</taxon>
    </lineage>
</organism>
<feature type="domain" description="Fatty acid desaturase" evidence="3">
    <location>
        <begin position="113"/>
        <end position="371"/>
    </location>
</feature>
<accession>A0A0L0FEE9</accession>
<name>A0A0L0FEE9_9EUKA</name>
<dbReference type="InterPro" id="IPR012171">
    <property type="entry name" value="Fatty_acid_desaturase"/>
</dbReference>